<accession>A0A6C2UFV7</accession>
<dbReference type="SUPFAM" id="SSF48208">
    <property type="entry name" value="Six-hairpin glycosidases"/>
    <property type="match status" value="1"/>
</dbReference>
<dbReference type="GO" id="GO:0016788">
    <property type="term" value="F:hydrolase activity, acting on ester bonds"/>
    <property type="evidence" value="ECO:0007669"/>
    <property type="project" value="UniProtKB-ARBA"/>
</dbReference>
<dbReference type="SUPFAM" id="SSF52266">
    <property type="entry name" value="SGNH hydrolase"/>
    <property type="match status" value="1"/>
</dbReference>
<dbReference type="Pfam" id="PF03629">
    <property type="entry name" value="SASA"/>
    <property type="match status" value="1"/>
</dbReference>
<dbReference type="RefSeq" id="WP_136059622.1">
    <property type="nucleotide sequence ID" value="NZ_CAAHFH010000001.1"/>
</dbReference>
<sequence length="661" mass="73609">MLKNILSSLLLCSSVLCSNGAELVQVVLLGGQSNMAGAGNYNALSDADKARIKAVSSCVLLSRNGEAPIPLTYTISKGHLKKNGYAESFGPEMFIGVTLAEANPEQEYLFIKYSMGGTSLYGAWNPEWTQEKAQAVEKGEAKQARKLYSEHIAAIKENLTALEKAGKSYEIIGMVWMQGENDAAREISARSYEANLTTLIASYRAEFNVPEMPVVCGQINSAYGSFPEGPDMVRTAFVDVADSDPNVAVIRTMKERPPMDFPKVDGAHYNQEGQKRLGTAMGQALLCMVTVPEPSPEEVKVLTQKVADWQIETFDEAWKYRAITKGRIEQRKKAGTLQDNWPDLAWHNGALYAGMVHWCAIADNPAKYTDWLKMIGVRNEWTLYTNRPYHADDHTVGQFYTSMYQEFKDPAMLKALQSHFDWILAHPKTGSLITGKGTKSHDRWGWCDALFMAPPAWARLAKITGDRIYLNFMDQEYHTSYDLLWNTEARLFSRDFKNFTKFEKNGKKLFWARGNGWVFGGLALMIPELPTDWEGRPFYINLFQEMAASLKNCQRPDGTWSMGLLGDIESYPSKDTSGTAFFTFGLAWGINNGILDRATYEPVALHGWQALTECITPEGFLGYVQATGIGPGKTFPDKTEVYGIGAFLAAGTEVYKLVGGK</sequence>
<dbReference type="EMBL" id="CAAHFH010000001">
    <property type="protein sequence ID" value="VGO18096.1"/>
    <property type="molecule type" value="Genomic_DNA"/>
</dbReference>
<dbReference type="Proteomes" id="UP000346198">
    <property type="component" value="Unassembled WGS sequence"/>
</dbReference>
<dbReference type="InterPro" id="IPR052043">
    <property type="entry name" value="PolySaccharide_Degr_Enz"/>
</dbReference>
<feature type="domain" description="Sialate O-acetylesterase" evidence="2">
    <location>
        <begin position="25"/>
        <end position="286"/>
    </location>
</feature>
<dbReference type="Gene3D" id="1.50.10.10">
    <property type="match status" value="1"/>
</dbReference>
<evidence type="ECO:0000259" key="2">
    <source>
        <dbReference type="Pfam" id="PF03629"/>
    </source>
</evidence>
<dbReference type="InterPro" id="IPR005181">
    <property type="entry name" value="SASA"/>
</dbReference>
<reference evidence="3 4" key="1">
    <citation type="submission" date="2019-04" db="EMBL/GenBank/DDBJ databases">
        <authorList>
            <person name="Van Vliet M D."/>
        </authorList>
    </citation>
    <scope>NUCLEOTIDE SEQUENCE [LARGE SCALE GENOMIC DNA]</scope>
    <source>
        <strain evidence="3 4">F21</strain>
    </source>
</reference>
<evidence type="ECO:0000313" key="4">
    <source>
        <dbReference type="Proteomes" id="UP000346198"/>
    </source>
</evidence>
<dbReference type="InterPro" id="IPR036514">
    <property type="entry name" value="SGNH_hydro_sf"/>
</dbReference>
<dbReference type="PANTHER" id="PTHR33886">
    <property type="entry name" value="UNSATURATED RHAMNOGALACTURONAN HYDROLASE (EUROFUNG)"/>
    <property type="match status" value="1"/>
</dbReference>
<keyword evidence="1 3" id="KW-0378">Hydrolase</keyword>
<dbReference type="InterPro" id="IPR012341">
    <property type="entry name" value="6hp_glycosidase-like_sf"/>
</dbReference>
<protein>
    <submittedName>
        <fullName evidence="3">Unsaturated rhamnogalacturonyl hydrolase YteR</fullName>
    </submittedName>
</protein>
<keyword evidence="4" id="KW-1185">Reference proteome</keyword>
<dbReference type="AlphaFoldDB" id="A0A6C2UFV7"/>
<dbReference type="Gene3D" id="3.40.50.1110">
    <property type="entry name" value="SGNH hydrolase"/>
    <property type="match status" value="1"/>
</dbReference>
<dbReference type="InterPro" id="IPR008928">
    <property type="entry name" value="6-hairpin_glycosidase_sf"/>
</dbReference>
<dbReference type="PANTHER" id="PTHR33886:SF8">
    <property type="entry name" value="UNSATURATED RHAMNOGALACTURONAN HYDROLASE (EUROFUNG)"/>
    <property type="match status" value="1"/>
</dbReference>
<dbReference type="Pfam" id="PF07470">
    <property type="entry name" value="Glyco_hydro_88"/>
    <property type="match status" value="1"/>
</dbReference>
<gene>
    <name evidence="3" type="primary">yteR_1</name>
    <name evidence="3" type="ORF">SCARR_00147</name>
</gene>
<organism evidence="3 4">
    <name type="scientific">Pontiella sulfatireligans</name>
    <dbReference type="NCBI Taxonomy" id="2750658"/>
    <lineage>
        <taxon>Bacteria</taxon>
        <taxon>Pseudomonadati</taxon>
        <taxon>Kiritimatiellota</taxon>
        <taxon>Kiritimatiellia</taxon>
        <taxon>Kiritimatiellales</taxon>
        <taxon>Pontiellaceae</taxon>
        <taxon>Pontiella</taxon>
    </lineage>
</organism>
<dbReference type="InterPro" id="IPR010905">
    <property type="entry name" value="Glyco_hydro_88"/>
</dbReference>
<evidence type="ECO:0000313" key="3">
    <source>
        <dbReference type="EMBL" id="VGO18096.1"/>
    </source>
</evidence>
<name>A0A6C2UFV7_9BACT</name>
<evidence type="ECO:0000256" key="1">
    <source>
        <dbReference type="ARBA" id="ARBA00022801"/>
    </source>
</evidence>
<proteinExistence type="predicted"/>
<dbReference type="GO" id="GO:0005975">
    <property type="term" value="P:carbohydrate metabolic process"/>
    <property type="evidence" value="ECO:0007669"/>
    <property type="project" value="InterPro"/>
</dbReference>